<feature type="chain" id="PRO_5019489544" evidence="1">
    <location>
        <begin position="19"/>
        <end position="742"/>
    </location>
</feature>
<dbReference type="Proteomes" id="UP000285405">
    <property type="component" value="Unassembled WGS sequence"/>
</dbReference>
<proteinExistence type="predicted"/>
<dbReference type="AlphaFoldDB" id="A0A420HLC0"/>
<accession>A0A420HLC0</accession>
<comment type="caution">
    <text evidence="3">The sequence shown here is derived from an EMBL/GenBank/DDBJ whole genome shotgun (WGS) entry which is preliminary data.</text>
</comment>
<dbReference type="OrthoDB" id="27214at2759"/>
<keyword evidence="1" id="KW-0732">Signal</keyword>
<evidence type="ECO:0000313" key="4">
    <source>
        <dbReference type="Proteomes" id="UP000285405"/>
    </source>
</evidence>
<dbReference type="InterPro" id="IPR029045">
    <property type="entry name" value="ClpP/crotonase-like_dom_sf"/>
</dbReference>
<name>A0A420HLC0_9PEZI</name>
<dbReference type="SUPFAM" id="SSF52096">
    <property type="entry name" value="ClpP/crotonase"/>
    <property type="match status" value="1"/>
</dbReference>
<gene>
    <name evidence="3" type="ORF">GcC1_n184024</name>
</gene>
<organism evidence="3 4">
    <name type="scientific">Golovinomyces cichoracearum</name>
    <dbReference type="NCBI Taxonomy" id="62708"/>
    <lineage>
        <taxon>Eukaryota</taxon>
        <taxon>Fungi</taxon>
        <taxon>Dikarya</taxon>
        <taxon>Ascomycota</taxon>
        <taxon>Pezizomycotina</taxon>
        <taxon>Leotiomycetes</taxon>
        <taxon>Erysiphales</taxon>
        <taxon>Erysiphaceae</taxon>
        <taxon>Golovinomyces</taxon>
    </lineage>
</organism>
<dbReference type="InterPro" id="IPR052766">
    <property type="entry name" value="S41A_metabolite_peptidase"/>
</dbReference>
<dbReference type="Gene3D" id="3.90.226.10">
    <property type="entry name" value="2-enoyl-CoA Hydratase, Chain A, domain 1"/>
    <property type="match status" value="1"/>
</dbReference>
<sequence>MKFILFTLISLLLSPAKCLPGPYLERDELPTPIRVAPCAQVSASASAILQDTPKELPTVTAQLAYECLTSVPINNDDATALVKSILPYIEWQSDLSYLKNPPKGSPILAVDIKAELNRILSDIKDRKYANEHAFQMDLFKVFQSVHDGHFRFLPDLISKALQFRRPVGLVSVSRDGIEIPRIYVDTDIREFMNGKISSAPSVVMKIDGIDATTFVTELMIQNNQHNPDAQYNMMMYGTAYDARFPDFGYRGLFSLGGKLAYFYPGPTTTIHFENGTERVYENYATVVDSFDGVTDGPSMYQKFCTGDRKKESNDILEAKTSPMPVKRIQFPLIDEKPFDSYPIPHIISSDRLISGYFLDSPDLNDVAVLVIFSFQTESVLQFQSLIQKLISDSKARGKTKMIIDLSSNSGGNILCGYDAFRQFFPHLEQPGLTRFRSHEALKIITKQISQRASNFSLNSTDPLDYAYYQTPFNFRFDLNETNEPFLTYEDKFNPRRFNGDEFTSNLRWDLEDPTMTSSTWGTGMNITGYGDRKNFSQPFKSADIVLLHDGVCASTCAIFSDFMRSEAGVRSVAIGGRPNREIIEGIGGTKGANSYSFSSILKVTRQALDTGTPDQVASWESLTALTDLPIIRSTDSAINVRDYILKANIDDGIPAQFVYQPADCRIYFEPAMTIDTQAIWNKVASVVWGDANCVAGSMKTQARDSDDRSVYMKTENLRPHWEGGYSLRTEMEMGGNSQQLIS</sequence>
<reference evidence="3 4" key="1">
    <citation type="journal article" date="2018" name="BMC Genomics">
        <title>Comparative genome analyses reveal sequence features reflecting distinct modes of host-adaptation between dicot and monocot powdery mildew.</title>
        <authorList>
            <person name="Wu Y."/>
            <person name="Ma X."/>
            <person name="Pan Z."/>
            <person name="Kale S.D."/>
            <person name="Song Y."/>
            <person name="King H."/>
            <person name="Zhang Q."/>
            <person name="Presley C."/>
            <person name="Deng X."/>
            <person name="Wei C.I."/>
            <person name="Xiao S."/>
        </authorList>
    </citation>
    <scope>NUCLEOTIDE SEQUENCE [LARGE SCALE GENOMIC DNA]</scope>
    <source>
        <strain evidence="3">UCSC1</strain>
    </source>
</reference>
<dbReference type="PANTHER" id="PTHR37049:SF4">
    <property type="entry name" value="RHODANESE DOMAIN-CONTAINING PROTEIN"/>
    <property type="match status" value="1"/>
</dbReference>
<dbReference type="InterPro" id="IPR056186">
    <property type="entry name" value="PDZ_CPAF-rel"/>
</dbReference>
<dbReference type="EMBL" id="MCBR01018435">
    <property type="protein sequence ID" value="RKF58222.1"/>
    <property type="molecule type" value="Genomic_DNA"/>
</dbReference>
<protein>
    <submittedName>
        <fullName evidence="3">Peptidase S41 family protein ustP</fullName>
    </submittedName>
</protein>
<feature type="signal peptide" evidence="1">
    <location>
        <begin position="1"/>
        <end position="18"/>
    </location>
</feature>
<dbReference type="Pfam" id="PF23658">
    <property type="entry name" value="PDZ_CPAF_rel"/>
    <property type="match status" value="1"/>
</dbReference>
<feature type="domain" description="CPAF-like PDZ" evidence="2">
    <location>
        <begin position="162"/>
        <end position="290"/>
    </location>
</feature>
<evidence type="ECO:0000259" key="2">
    <source>
        <dbReference type="Pfam" id="PF23658"/>
    </source>
</evidence>
<evidence type="ECO:0000313" key="3">
    <source>
        <dbReference type="EMBL" id="RKF58222.1"/>
    </source>
</evidence>
<evidence type="ECO:0000256" key="1">
    <source>
        <dbReference type="SAM" id="SignalP"/>
    </source>
</evidence>
<dbReference type="PANTHER" id="PTHR37049">
    <property type="entry name" value="PEPTIDASE S41 FAMILY PROTEIN"/>
    <property type="match status" value="1"/>
</dbReference>